<evidence type="ECO:0000256" key="1">
    <source>
        <dbReference type="SAM" id="MobiDB-lite"/>
    </source>
</evidence>
<feature type="region of interest" description="Disordered" evidence="1">
    <location>
        <begin position="185"/>
        <end position="205"/>
    </location>
</feature>
<reference evidence="3 4" key="1">
    <citation type="journal article" date="2024" name="Commun. Biol.">
        <title>Comparative genomic analysis of thermophilic fungi reveals convergent evolutionary adaptations and gene losses.</title>
        <authorList>
            <person name="Steindorff A.S."/>
            <person name="Aguilar-Pontes M.V."/>
            <person name="Robinson A.J."/>
            <person name="Andreopoulos B."/>
            <person name="LaButti K."/>
            <person name="Kuo A."/>
            <person name="Mondo S."/>
            <person name="Riley R."/>
            <person name="Otillar R."/>
            <person name="Haridas S."/>
            <person name="Lipzen A."/>
            <person name="Grimwood J."/>
            <person name="Schmutz J."/>
            <person name="Clum A."/>
            <person name="Reid I.D."/>
            <person name="Moisan M.C."/>
            <person name="Butler G."/>
            <person name="Nguyen T.T.M."/>
            <person name="Dewar K."/>
            <person name="Conant G."/>
            <person name="Drula E."/>
            <person name="Henrissat B."/>
            <person name="Hansel C."/>
            <person name="Singer S."/>
            <person name="Hutchinson M.I."/>
            <person name="de Vries R.P."/>
            <person name="Natvig D.O."/>
            <person name="Powell A.J."/>
            <person name="Tsang A."/>
            <person name="Grigoriev I.V."/>
        </authorList>
    </citation>
    <scope>NUCLEOTIDE SEQUENCE [LARGE SCALE GENOMIC DNA]</scope>
    <source>
        <strain evidence="3 4">ATCC 24622</strain>
    </source>
</reference>
<keyword evidence="2" id="KW-0732">Signal</keyword>
<evidence type="ECO:0000256" key="2">
    <source>
        <dbReference type="SAM" id="SignalP"/>
    </source>
</evidence>
<name>A0ABR3V206_9PEZI</name>
<feature type="signal peptide" evidence="2">
    <location>
        <begin position="1"/>
        <end position="16"/>
    </location>
</feature>
<gene>
    <name evidence="3" type="ORF">VTK73DRAFT_5406</name>
</gene>
<dbReference type="Proteomes" id="UP001586593">
    <property type="component" value="Unassembled WGS sequence"/>
</dbReference>
<feature type="compositionally biased region" description="Polar residues" evidence="1">
    <location>
        <begin position="196"/>
        <end position="205"/>
    </location>
</feature>
<keyword evidence="4" id="KW-1185">Reference proteome</keyword>
<proteinExistence type="predicted"/>
<feature type="chain" id="PRO_5046381974" evidence="2">
    <location>
        <begin position="17"/>
        <end position="205"/>
    </location>
</feature>
<evidence type="ECO:0000313" key="3">
    <source>
        <dbReference type="EMBL" id="KAL1835805.1"/>
    </source>
</evidence>
<accession>A0ABR3V206</accession>
<protein>
    <submittedName>
        <fullName evidence="3">Uncharacterized protein</fullName>
    </submittedName>
</protein>
<dbReference type="EMBL" id="JAZHXJ010002999">
    <property type="protein sequence ID" value="KAL1835805.1"/>
    <property type="molecule type" value="Genomic_DNA"/>
</dbReference>
<evidence type="ECO:0000313" key="4">
    <source>
        <dbReference type="Proteomes" id="UP001586593"/>
    </source>
</evidence>
<organism evidence="3 4">
    <name type="scientific">Phialemonium thermophilum</name>
    <dbReference type="NCBI Taxonomy" id="223376"/>
    <lineage>
        <taxon>Eukaryota</taxon>
        <taxon>Fungi</taxon>
        <taxon>Dikarya</taxon>
        <taxon>Ascomycota</taxon>
        <taxon>Pezizomycotina</taxon>
        <taxon>Sordariomycetes</taxon>
        <taxon>Sordariomycetidae</taxon>
        <taxon>Cephalothecales</taxon>
        <taxon>Cephalothecaceae</taxon>
        <taxon>Phialemonium</taxon>
    </lineage>
</organism>
<sequence length="205" mass="22033">MCGGILLLGLLLGVTSRRWTTCSLCSRSTKASKRLFLLRPMGSTSALTRAGATGDRGSKFIGAFLFYFILFSSCRFLGPQNFPARAEAQGSPGDMTASESSEDKGSEGGGPLHEATTQSSAARTIKCAFRGWRKRGLLLLGECSAWHNRALFSESTSRNEHQWKPTKRQSAIHVYVPTPQDVLSGTLTGAGRGPSVTEQAPMSLD</sequence>
<feature type="region of interest" description="Disordered" evidence="1">
    <location>
        <begin position="85"/>
        <end position="118"/>
    </location>
</feature>
<comment type="caution">
    <text evidence="3">The sequence shown here is derived from an EMBL/GenBank/DDBJ whole genome shotgun (WGS) entry which is preliminary data.</text>
</comment>